<reference evidence="2 3" key="1">
    <citation type="submission" date="2020-08" db="EMBL/GenBank/DDBJ databases">
        <title>The isolate Caproiciproducens sp. 7D4C2 produces n-caproate at mildly acidic conditions from hexoses: genome and rBOX comparison with related strains and chain-elongating bacteria.</title>
        <authorList>
            <person name="Esquivel-Elizondo S."/>
            <person name="Bagci C."/>
            <person name="Temovska M."/>
            <person name="Jeon B.S."/>
            <person name="Bessarab I."/>
            <person name="Williams R.B.H."/>
            <person name="Huson D.H."/>
            <person name="Angenent L.T."/>
        </authorList>
    </citation>
    <scope>NUCLEOTIDE SEQUENCE [LARGE SCALE GENOMIC DNA]</scope>
    <source>
        <strain evidence="2 3">7D4C2</strain>
    </source>
</reference>
<evidence type="ECO:0000313" key="3">
    <source>
        <dbReference type="Proteomes" id="UP000515909"/>
    </source>
</evidence>
<keyword evidence="1" id="KW-0175">Coiled coil</keyword>
<dbReference type="AlphaFoldDB" id="A0A7G8T8B1"/>
<name>A0A7G8T8B1_9FIRM</name>
<dbReference type="KEGG" id="cfem:HCR03_14185"/>
<organism evidence="2 3">
    <name type="scientific">Caproicibacter fermentans</name>
    <dbReference type="NCBI Taxonomy" id="2576756"/>
    <lineage>
        <taxon>Bacteria</taxon>
        <taxon>Bacillati</taxon>
        <taxon>Bacillota</taxon>
        <taxon>Clostridia</taxon>
        <taxon>Eubacteriales</taxon>
        <taxon>Acutalibacteraceae</taxon>
        <taxon>Caproicibacter</taxon>
    </lineage>
</organism>
<accession>A0A7G8T8B1</accession>
<gene>
    <name evidence="2" type="ORF">HCR03_14185</name>
</gene>
<evidence type="ECO:0000313" key="2">
    <source>
        <dbReference type="EMBL" id="QNK39852.1"/>
    </source>
</evidence>
<proteinExistence type="predicted"/>
<evidence type="ECO:0000256" key="1">
    <source>
        <dbReference type="SAM" id="Coils"/>
    </source>
</evidence>
<protein>
    <submittedName>
        <fullName evidence="2">Uncharacterized protein</fullName>
    </submittedName>
</protein>
<feature type="coiled-coil region" evidence="1">
    <location>
        <begin position="7"/>
        <end position="41"/>
    </location>
</feature>
<sequence length="68" mass="7857">MPRGSRKKPIEEQIADVESKIQELQTKKKELLEAKEQEDIRRLLDAVKEAGTTPEELVKQLLSQNENQ</sequence>
<dbReference type="EMBL" id="CP060286">
    <property type="protein sequence ID" value="QNK39852.1"/>
    <property type="molecule type" value="Genomic_DNA"/>
</dbReference>
<dbReference type="Proteomes" id="UP000515909">
    <property type="component" value="Chromosome"/>
</dbReference>
<dbReference type="RefSeq" id="WP_187034857.1">
    <property type="nucleotide sequence ID" value="NZ_CP060286.1"/>
</dbReference>